<dbReference type="InterPro" id="IPR019467">
    <property type="entry name" value="Hat1_N"/>
</dbReference>
<dbReference type="GO" id="GO:0000781">
    <property type="term" value="C:chromosome, telomeric region"/>
    <property type="evidence" value="ECO:0007669"/>
    <property type="project" value="GOC"/>
</dbReference>
<evidence type="ECO:0000256" key="4">
    <source>
        <dbReference type="ARBA" id="ARBA00023315"/>
    </source>
</evidence>
<comment type="caution">
    <text evidence="8">The sequence shown here is derived from an EMBL/GenBank/DDBJ whole genome shotgun (WGS) entry which is preliminary data.</text>
</comment>
<dbReference type="EMBL" id="BKCP01009626">
    <property type="protein sequence ID" value="GER51399.1"/>
    <property type="molecule type" value="Genomic_DNA"/>
</dbReference>
<keyword evidence="3 8" id="KW-0808">Transferase</keyword>
<dbReference type="EC" id="2.3.1.48" evidence="2"/>
<comment type="catalytic activity">
    <reaction evidence="5">
        <text>L-lysyl-[protein] + acetyl-CoA = N(6)-acetyl-L-lysyl-[protein] + CoA + H(+)</text>
        <dbReference type="Rhea" id="RHEA:45948"/>
        <dbReference type="Rhea" id="RHEA-COMP:9752"/>
        <dbReference type="Rhea" id="RHEA-COMP:10731"/>
        <dbReference type="ChEBI" id="CHEBI:15378"/>
        <dbReference type="ChEBI" id="CHEBI:29969"/>
        <dbReference type="ChEBI" id="CHEBI:57287"/>
        <dbReference type="ChEBI" id="CHEBI:57288"/>
        <dbReference type="ChEBI" id="CHEBI:61930"/>
        <dbReference type="EC" id="2.3.1.48"/>
    </reaction>
</comment>
<reference evidence="9" key="1">
    <citation type="journal article" date="2019" name="Curr. Biol.">
        <title>Genome Sequence of Striga asiatica Provides Insight into the Evolution of Plant Parasitism.</title>
        <authorList>
            <person name="Yoshida S."/>
            <person name="Kim S."/>
            <person name="Wafula E.K."/>
            <person name="Tanskanen J."/>
            <person name="Kim Y.M."/>
            <person name="Honaas L."/>
            <person name="Yang Z."/>
            <person name="Spallek T."/>
            <person name="Conn C.E."/>
            <person name="Ichihashi Y."/>
            <person name="Cheong K."/>
            <person name="Cui S."/>
            <person name="Der J.P."/>
            <person name="Gundlach H."/>
            <person name="Jiao Y."/>
            <person name="Hori C."/>
            <person name="Ishida J.K."/>
            <person name="Kasahara H."/>
            <person name="Kiba T."/>
            <person name="Kim M.S."/>
            <person name="Koo N."/>
            <person name="Laohavisit A."/>
            <person name="Lee Y.H."/>
            <person name="Lumba S."/>
            <person name="McCourt P."/>
            <person name="Mortimer J.C."/>
            <person name="Mutuku J.M."/>
            <person name="Nomura T."/>
            <person name="Sasaki-Sekimoto Y."/>
            <person name="Seto Y."/>
            <person name="Wang Y."/>
            <person name="Wakatake T."/>
            <person name="Sakakibara H."/>
            <person name="Demura T."/>
            <person name="Yamaguchi S."/>
            <person name="Yoneyama K."/>
            <person name="Manabe R.I."/>
            <person name="Nelson D.C."/>
            <person name="Schulman A.H."/>
            <person name="Timko M.P."/>
            <person name="dePamphilis C.W."/>
            <person name="Choi D."/>
            <person name="Shirasu K."/>
        </authorList>
    </citation>
    <scope>NUCLEOTIDE SEQUENCE [LARGE SCALE GENOMIC DNA]</scope>
    <source>
        <strain evidence="9">cv. UVA1</strain>
    </source>
</reference>
<evidence type="ECO:0000313" key="9">
    <source>
        <dbReference type="Proteomes" id="UP000325081"/>
    </source>
</evidence>
<dbReference type="Proteomes" id="UP000325081">
    <property type="component" value="Unassembled WGS sequence"/>
</dbReference>
<evidence type="ECO:0000256" key="2">
    <source>
        <dbReference type="ARBA" id="ARBA00013184"/>
    </source>
</evidence>
<dbReference type="SUPFAM" id="SSF55729">
    <property type="entry name" value="Acyl-CoA N-acyltransferases (Nat)"/>
    <property type="match status" value="2"/>
</dbReference>
<dbReference type="GO" id="GO:0005634">
    <property type="term" value="C:nucleus"/>
    <property type="evidence" value="ECO:0007669"/>
    <property type="project" value="InterPro"/>
</dbReference>
<keyword evidence="4" id="KW-0012">Acyltransferase</keyword>
<dbReference type="GO" id="GO:0031509">
    <property type="term" value="P:subtelomeric heterochromatin formation"/>
    <property type="evidence" value="ECO:0007669"/>
    <property type="project" value="InterPro"/>
</dbReference>
<feature type="domain" description="Histone acetyl transferase HAT1 N-terminal" evidence="7">
    <location>
        <begin position="23"/>
        <end position="209"/>
    </location>
</feature>
<evidence type="ECO:0000256" key="3">
    <source>
        <dbReference type="ARBA" id="ARBA00022679"/>
    </source>
</evidence>
<dbReference type="Pfam" id="PF10394">
    <property type="entry name" value="Hat1_N"/>
    <property type="match status" value="1"/>
</dbReference>
<dbReference type="GO" id="GO:0004402">
    <property type="term" value="F:histone acetyltransferase activity"/>
    <property type="evidence" value="ECO:0007669"/>
    <property type="project" value="InterPro"/>
</dbReference>
<dbReference type="InterPro" id="IPR016181">
    <property type="entry name" value="Acyl_CoA_acyltransferase"/>
</dbReference>
<comment type="similarity">
    <text evidence="1">Belongs to the HAT1 family.</text>
</comment>
<evidence type="ECO:0000259" key="7">
    <source>
        <dbReference type="Pfam" id="PF10394"/>
    </source>
</evidence>
<organism evidence="8 9">
    <name type="scientific">Striga asiatica</name>
    <name type="common">Asiatic witchweed</name>
    <name type="synonym">Buchnera asiatica</name>
    <dbReference type="NCBI Taxonomy" id="4170"/>
    <lineage>
        <taxon>Eukaryota</taxon>
        <taxon>Viridiplantae</taxon>
        <taxon>Streptophyta</taxon>
        <taxon>Embryophyta</taxon>
        <taxon>Tracheophyta</taxon>
        <taxon>Spermatophyta</taxon>
        <taxon>Magnoliopsida</taxon>
        <taxon>eudicotyledons</taxon>
        <taxon>Gunneridae</taxon>
        <taxon>Pentapetalae</taxon>
        <taxon>asterids</taxon>
        <taxon>lamiids</taxon>
        <taxon>Lamiales</taxon>
        <taxon>Orobanchaceae</taxon>
        <taxon>Buchnereae</taxon>
        <taxon>Striga</taxon>
    </lineage>
</organism>
<dbReference type="AlphaFoldDB" id="A0A5A7R1X6"/>
<dbReference type="OrthoDB" id="10253098at2759"/>
<sequence length="475" mass="53989">MGTKHHSSSDPTADSKRRRLSRKDEVLSPDSFQVEPIDLYQFFEEDGKIYGYQGLKITVWLSSISFHAYADISFESSSDGGKGITDLKSSLQNIFAENLVESKDDFLQTFSTECHYVKSLVAGAEVLSKDALTDSSGNSICHFKEESINIERNLLIGTPKCAAWFCLRKVLYKNEYMFYQSSGLIFCIRGPEMGQLYSRLVPLVLLLVDGSNPIDVTDPKWEIYILIRKDHHDSCTRLLAFAAVYRFHRYPDGIRLRLGQILTIPPYQRNGCGGCLLQLLNNIAISDDVYDLTIEEPVESLQHVRTCINVRRLLAYDPVLRALDPIVSKLKHENLSKKSQPFRCGPPASIIKDVRKKMKINKRQFIMCWEILIYLSLDPVEKYMENYVTIISGHVRADVIGKESEGAGKRLVDIPTQFDKDMSFAMFKSRDGDCIGAVEKDESEGNQEEQLKQLVEERMREIKSIGEKVAGRVLL</sequence>
<proteinExistence type="inferred from homology"/>
<evidence type="ECO:0000256" key="1">
    <source>
        <dbReference type="ARBA" id="ARBA00010543"/>
    </source>
</evidence>
<protein>
    <recommendedName>
        <fullName evidence="2">histone acetyltransferase</fullName>
        <ecNumber evidence="2">2.3.1.48</ecNumber>
    </recommendedName>
</protein>
<feature type="region of interest" description="Disordered" evidence="6">
    <location>
        <begin position="1"/>
        <end position="23"/>
    </location>
</feature>
<dbReference type="Gene3D" id="3.40.630.30">
    <property type="match status" value="1"/>
</dbReference>
<evidence type="ECO:0000256" key="6">
    <source>
        <dbReference type="SAM" id="MobiDB-lite"/>
    </source>
</evidence>
<dbReference type="PANTHER" id="PTHR12046">
    <property type="entry name" value="HISTONE ACETYLTRANSFERASE TYPE B CATALYTIC SUBUNIT"/>
    <property type="match status" value="1"/>
</dbReference>
<keyword evidence="9" id="KW-1185">Reference proteome</keyword>
<name>A0A5A7R1X6_STRAF</name>
<dbReference type="InterPro" id="IPR017380">
    <property type="entry name" value="Hist_AcTrfase_B-typ_cat-su"/>
</dbReference>
<evidence type="ECO:0000256" key="5">
    <source>
        <dbReference type="ARBA" id="ARBA00048017"/>
    </source>
</evidence>
<accession>A0A5A7R1X6</accession>
<dbReference type="Gene3D" id="3.90.360.10">
    <property type="entry name" value="Histone acetyl transferase 1 (HAT1), N-terminal domain"/>
    <property type="match status" value="1"/>
</dbReference>
<dbReference type="InterPro" id="IPR037113">
    <property type="entry name" value="Hat1_N_sf"/>
</dbReference>
<gene>
    <name evidence="8" type="ORF">STAS_28780</name>
</gene>
<evidence type="ECO:0000313" key="8">
    <source>
        <dbReference type="EMBL" id="GER51399.1"/>
    </source>
</evidence>